<organism evidence="2 3">
    <name type="scientific">Jingyaoa shaoxingensis</name>
    <dbReference type="NCBI Taxonomy" id="2763671"/>
    <lineage>
        <taxon>Bacteria</taxon>
        <taxon>Bacillati</taxon>
        <taxon>Bacillota</taxon>
        <taxon>Clostridia</taxon>
        <taxon>Lachnospirales</taxon>
        <taxon>Lachnospiraceae</taxon>
        <taxon>Jingyaoa</taxon>
    </lineage>
</organism>
<feature type="transmembrane region" description="Helical" evidence="1">
    <location>
        <begin position="158"/>
        <end position="177"/>
    </location>
</feature>
<evidence type="ECO:0000313" key="3">
    <source>
        <dbReference type="Proteomes" id="UP000657421"/>
    </source>
</evidence>
<evidence type="ECO:0000313" key="2">
    <source>
        <dbReference type="EMBL" id="MBC8571812.1"/>
    </source>
</evidence>
<keyword evidence="1" id="KW-0812">Transmembrane</keyword>
<feature type="transmembrane region" description="Helical" evidence="1">
    <location>
        <begin position="184"/>
        <end position="201"/>
    </location>
</feature>
<name>A0ABR7N7L0_9FIRM</name>
<dbReference type="EMBL" id="JACRSZ010000001">
    <property type="protein sequence ID" value="MBC8571812.1"/>
    <property type="molecule type" value="Genomic_DNA"/>
</dbReference>
<feature type="transmembrane region" description="Helical" evidence="1">
    <location>
        <begin position="100"/>
        <end position="123"/>
    </location>
</feature>
<protein>
    <submittedName>
        <fullName evidence="2">Uncharacterized protein</fullName>
    </submittedName>
</protein>
<keyword evidence="1" id="KW-1133">Transmembrane helix</keyword>
<feature type="transmembrane region" description="Helical" evidence="1">
    <location>
        <begin position="44"/>
        <end position="62"/>
    </location>
</feature>
<comment type="caution">
    <text evidence="2">The sequence shown here is derived from an EMBL/GenBank/DDBJ whole genome shotgun (WGS) entry which is preliminary data.</text>
</comment>
<feature type="transmembrane region" description="Helical" evidence="1">
    <location>
        <begin position="12"/>
        <end position="32"/>
    </location>
</feature>
<feature type="transmembrane region" description="Helical" evidence="1">
    <location>
        <begin position="235"/>
        <end position="252"/>
    </location>
</feature>
<dbReference type="Proteomes" id="UP000657421">
    <property type="component" value="Unassembled WGS sequence"/>
</dbReference>
<feature type="transmembrane region" description="Helical" evidence="1">
    <location>
        <begin position="302"/>
        <end position="320"/>
    </location>
</feature>
<accession>A0ABR7N7L0</accession>
<dbReference type="RefSeq" id="WP_249306750.1">
    <property type="nucleotide sequence ID" value="NZ_JACRSZ010000001.1"/>
</dbReference>
<gene>
    <name evidence="2" type="ORF">H8716_01730</name>
</gene>
<feature type="transmembrane region" description="Helical" evidence="1">
    <location>
        <begin position="264"/>
        <end position="282"/>
    </location>
</feature>
<keyword evidence="1" id="KW-0472">Membrane</keyword>
<reference evidence="2 3" key="1">
    <citation type="submission" date="2020-08" db="EMBL/GenBank/DDBJ databases">
        <title>Genome public.</title>
        <authorList>
            <person name="Liu C."/>
            <person name="Sun Q."/>
        </authorList>
    </citation>
    <scope>NUCLEOTIDE SEQUENCE [LARGE SCALE GENOMIC DNA]</scope>
    <source>
        <strain evidence="2 3">NSJ-46</strain>
    </source>
</reference>
<proteinExistence type="predicted"/>
<evidence type="ECO:0000256" key="1">
    <source>
        <dbReference type="SAM" id="Phobius"/>
    </source>
</evidence>
<sequence length="327" mass="38288">MRKTSVTVSKWCAGIVSILGMILYICSAIFFYRFLQIDYKWADGIGWPGVIGCVLGLITVIFEKDFGRYLKKYSRIVHTVLLTYLLFSGEFLGIDIIQQMMITVFSLSGMALLLILCAVFMLADHSDKSMNRNHIRNSMFPMMLMIVDVIILGNAEQFYCATLIALIVLAYMIWEYQGSVKIKICYALVIIMTIIGIYLWHRISYLSGPILEEWFNGIRVKYIAHSWGLGKYCEYGLIFIILAIVLIYMYRVTRQYLRSEDRMIMHYAWIQSVMWVFQIWIPKFQRKTRGELPFMTANWLNNVMYAFQFVLIINIFMNKIKIENESC</sequence>
<keyword evidence="3" id="KW-1185">Reference proteome</keyword>